<evidence type="ECO:0000256" key="1">
    <source>
        <dbReference type="ARBA" id="ARBA00004648"/>
    </source>
</evidence>
<evidence type="ECO:0000256" key="8">
    <source>
        <dbReference type="ARBA" id="ARBA00023136"/>
    </source>
</evidence>
<dbReference type="EMBL" id="BDGX01000030">
    <property type="protein sequence ID" value="GAV50979.1"/>
    <property type="molecule type" value="Genomic_DNA"/>
</dbReference>
<dbReference type="Proteomes" id="UP000187013">
    <property type="component" value="Unassembled WGS sequence"/>
</dbReference>
<dbReference type="InterPro" id="IPR038518">
    <property type="entry name" value="Glyco_hydro_63N_sf"/>
</dbReference>
<keyword evidence="4 12" id="KW-0378">Hydrolase</keyword>
<dbReference type="Gene3D" id="1.50.10.10">
    <property type="match status" value="1"/>
</dbReference>
<keyword evidence="7" id="KW-1133">Transmembrane helix</keyword>
<evidence type="ECO:0000256" key="10">
    <source>
        <dbReference type="ARBA" id="ARBA00023295"/>
    </source>
</evidence>
<dbReference type="GO" id="GO:0004573">
    <property type="term" value="F:Glc3Man9GlcNAc2 oligosaccharide glucosidase activity"/>
    <property type="evidence" value="ECO:0007669"/>
    <property type="project" value="UniProtKB-UniRule"/>
</dbReference>
<gene>
    <name evidence="17" type="ORF">ZYGR_0AD01620</name>
</gene>
<comment type="similarity">
    <text evidence="2 12">Belongs to the glycosyl hydrolase 63 family.</text>
</comment>
<evidence type="ECO:0000256" key="13">
    <source>
        <dbReference type="RuleBase" id="RU369107"/>
    </source>
</evidence>
<keyword evidence="5 12" id="KW-0256">Endoplasmic reticulum</keyword>
<dbReference type="PANTHER" id="PTHR10412">
    <property type="entry name" value="MANNOSYL-OLIGOSACCHARIDE GLUCOSIDASE"/>
    <property type="match status" value="1"/>
</dbReference>
<dbReference type="InterPro" id="IPR008928">
    <property type="entry name" value="6-hairpin_glycosidase_sf"/>
</dbReference>
<dbReference type="Gene3D" id="2.70.98.110">
    <property type="entry name" value="Glycosyl hydrolase family 63, N-terminal domain"/>
    <property type="match status" value="1"/>
</dbReference>
<evidence type="ECO:0000256" key="4">
    <source>
        <dbReference type="ARBA" id="ARBA00022801"/>
    </source>
</evidence>
<proteinExistence type="inferred from homology"/>
<reference evidence="17 18" key="1">
    <citation type="submission" date="2016-08" db="EMBL/GenBank/DDBJ databases">
        <title>Draft genome sequence of allopolyploid Zygosaccharomyces rouxii.</title>
        <authorList>
            <person name="Watanabe J."/>
            <person name="Uehara K."/>
            <person name="Mogi Y."/>
            <person name="Tsukioka Y."/>
        </authorList>
    </citation>
    <scope>NUCLEOTIDE SEQUENCE [LARGE SCALE GENOMIC DNA]</scope>
    <source>
        <strain evidence="17 18">NBRC 110957</strain>
    </source>
</reference>
<comment type="catalytic activity">
    <reaction evidence="12">
        <text>N(4)-(alpha-D-Glc-(1-&gt;2)-alpha-D-Glc-(1-&gt;3)-alpha-D-Glc-(1-&gt;3)-alpha-D-Man-(1-&gt;2)-alpha-D-Man-(1-&gt;2)-alpha-D-Man-(1-&gt;3)-[alpha-D-Man-(1-&gt;2)-alpha-D-Man-(1-&gt;3)-[alpha-D-Man-(1-&gt;2)-alpha-D-Man-(1-&gt;6)]-alpha-D-Man-(1-&gt;6)]-beta-D-Man-(1-&gt;4)-beta-D-GlcNAc-(1-&gt;4)-beta-D-GlcNAc)-L-asparaginyl-[protein] + H2O = N(4)-(alpha-D-Glc-(1-&gt;3)-alpha-D-Glc-(1-&gt;3)-alpha-D-Man-(1-&gt;2)-alpha-D-Man-(1-&gt;2)-alpha-D-Man-(1-&gt;3)-[alpha-D-Man-(1-&gt;2)-alpha-D-Man-(1-&gt;3)-[alpha-D-Man-(1-&gt;2)-alpha-D-Man-(1-&gt;6)]-alpha-D-Man-(1-&gt;6)]-beta-D-Man-(1-&gt;4)-beta-D-GlcNAc-(1-&gt;4)-beta-D-GlcNAc)-L-asparaginyl-[protein] + beta-D-glucose</text>
        <dbReference type="Rhea" id="RHEA:55988"/>
        <dbReference type="Rhea" id="RHEA-COMP:12806"/>
        <dbReference type="Rhea" id="RHEA-COMP:14355"/>
        <dbReference type="ChEBI" id="CHEBI:15377"/>
        <dbReference type="ChEBI" id="CHEBI:15903"/>
        <dbReference type="ChEBI" id="CHEBI:59082"/>
        <dbReference type="ChEBI" id="CHEBI:132537"/>
        <dbReference type="EC" id="3.2.1.106"/>
    </reaction>
</comment>
<dbReference type="InterPro" id="IPR004888">
    <property type="entry name" value="Glycoside_hydrolase_63"/>
</dbReference>
<comment type="function">
    <text evidence="12">Cleaves the distal alpha 1,2-linked glucose residue from the Glc(3)Man(9)GlcNAc(2) oligosaccharide precursor.</text>
</comment>
<keyword evidence="8" id="KW-0472">Membrane</keyword>
<sequence length="814" mass="93004">MLIMLVTELLLNIFCLSIGALASQKAFSNDLSFEEYTEQSLLWAPYRPNCYFGLRPRNVDETPFQLGIMWFDNSRTDGVTRLRHFVDQGDHLNKYGWDVYDPRLGGRETIIDDDNNLNLTIYFTKSHNGQNWAVRLHGEPIDANRDTTASIILYMNQNGENSNSRLVNMGSKSSKSMKFHGVSTELGEYEISVKRNSGKLFKDRALSSMEIVPGCDASKTSHLSMNVPDDSVWKAKDVFQTLLADSVKSILETQPEDVHTSLIPSVFTVRNIYGLPPGNFHFLQNTFDNSDPKGFELDVVYNKVKASERISSSEDVSNLISYTLAEVTARFNRNFQFSFQDEEHRKFAMETLSNLLGGIGYFHGKQLVDRTTELDEDTFREVPFTHPQEEGPLSLFTSVPSRAAFPRGFYWDEGFHLLQIMDYDFDLAVEICLSWFELIEDGGWVAREVILGEEARSRVPGRFAVQNPHIANPPTLLLAFSEMLGRAIEQANQGSMNRFGEEDATAGNNQLETNSELLITYAQKIYPKLLKHYNWFKTSQQSSLDDYLDILEEDGILDKVYVNETYRWRGRTVTHCLPSGMDDYPRAQPPDDSELDVDALAWVGIMTRSMRQIAHILGLEKDEQMYSDIESRIVENLDVIHWSEEDGYYCDVTVGGEWDDQRSFSCHAGYVSILPFALKLMPKDSPKLDQIVSLLSDSNKLFSDYGILSLSRDDEYFGKDENYWRGPVWMNINYLVLDALKFYYPEVVSKDKKVPSDAKKLYQALKQNLIDTVFDNWEKTGYCYEQFNPKTGKGQGIEHFTGWTALIVNVMGHA</sequence>
<evidence type="ECO:0000256" key="5">
    <source>
        <dbReference type="ARBA" id="ARBA00022824"/>
    </source>
</evidence>
<feature type="domain" description="Glycosyl hydrolase family 63 N-terminal" evidence="16">
    <location>
        <begin position="40"/>
        <end position="257"/>
    </location>
</feature>
<dbReference type="InterPro" id="IPR012341">
    <property type="entry name" value="6hp_glycosidase-like_sf"/>
</dbReference>
<dbReference type="GO" id="GO:0005789">
    <property type="term" value="C:endoplasmic reticulum membrane"/>
    <property type="evidence" value="ECO:0007669"/>
    <property type="project" value="UniProtKB-SubCell"/>
</dbReference>
<dbReference type="eggNOG" id="KOG2161">
    <property type="taxonomic scope" value="Eukaryota"/>
</dbReference>
<evidence type="ECO:0000256" key="14">
    <source>
        <dbReference type="SAM" id="SignalP"/>
    </source>
</evidence>
<feature type="domain" description="Glycosyl hydrolase family 63 C-terminal" evidence="15">
    <location>
        <begin position="314"/>
        <end position="812"/>
    </location>
</feature>
<evidence type="ECO:0000256" key="11">
    <source>
        <dbReference type="ARBA" id="ARBA00038888"/>
    </source>
</evidence>
<protein>
    <recommendedName>
        <fullName evidence="11 12">Mannosyl-oligosaccharide glucosidase</fullName>
        <ecNumber evidence="11 12">3.2.1.106</ecNumber>
    </recommendedName>
    <alternativeName>
        <fullName evidence="13">Glucosidase I</fullName>
    </alternativeName>
</protein>
<dbReference type="InterPro" id="IPR031631">
    <property type="entry name" value="Glyco_hydro_63N"/>
</dbReference>
<evidence type="ECO:0000256" key="3">
    <source>
        <dbReference type="ARBA" id="ARBA00022692"/>
    </source>
</evidence>
<comment type="caution">
    <text evidence="17">The sequence shown here is derived from an EMBL/GenBank/DDBJ whole genome shotgun (WGS) entry which is preliminary data.</text>
</comment>
<evidence type="ECO:0000313" key="18">
    <source>
        <dbReference type="Proteomes" id="UP000187013"/>
    </source>
</evidence>
<evidence type="ECO:0000256" key="9">
    <source>
        <dbReference type="ARBA" id="ARBA00023180"/>
    </source>
</evidence>
<evidence type="ECO:0000256" key="2">
    <source>
        <dbReference type="ARBA" id="ARBA00010833"/>
    </source>
</evidence>
<comment type="subcellular location">
    <subcellularLocation>
        <location evidence="1 12">Endoplasmic reticulum membrane</location>
        <topology evidence="1 12">Single-pass type II membrane protein</topology>
    </subcellularLocation>
</comment>
<dbReference type="Pfam" id="PF16923">
    <property type="entry name" value="Glyco_hydro_63N"/>
    <property type="match status" value="1"/>
</dbReference>
<accession>A0A1Q3A5J5</accession>
<feature type="chain" id="PRO_5013224674" description="Mannosyl-oligosaccharide glucosidase" evidence="14">
    <location>
        <begin position="23"/>
        <end position="814"/>
    </location>
</feature>
<dbReference type="InterPro" id="IPR031335">
    <property type="entry name" value="Glyco_hydro_63_C"/>
</dbReference>
<evidence type="ECO:0000313" key="17">
    <source>
        <dbReference type="EMBL" id="GAV50979.1"/>
    </source>
</evidence>
<evidence type="ECO:0000256" key="6">
    <source>
        <dbReference type="ARBA" id="ARBA00022968"/>
    </source>
</evidence>
<dbReference type="GO" id="GO:0009311">
    <property type="term" value="P:oligosaccharide metabolic process"/>
    <property type="evidence" value="ECO:0007669"/>
    <property type="project" value="UniProtKB-UniRule"/>
</dbReference>
<dbReference type="SUPFAM" id="SSF48208">
    <property type="entry name" value="Six-hairpin glycosidases"/>
    <property type="match status" value="1"/>
</dbReference>
<keyword evidence="9 13" id="KW-0325">Glycoprotein</keyword>
<dbReference type="EC" id="3.2.1.106" evidence="11 12"/>
<evidence type="ECO:0000259" key="16">
    <source>
        <dbReference type="Pfam" id="PF16923"/>
    </source>
</evidence>
<evidence type="ECO:0000256" key="12">
    <source>
        <dbReference type="RuleBase" id="RU368089"/>
    </source>
</evidence>
<dbReference type="OrthoDB" id="410058at2759"/>
<feature type="signal peptide" evidence="14">
    <location>
        <begin position="1"/>
        <end position="22"/>
    </location>
</feature>
<keyword evidence="10 12" id="KW-0326">Glycosidase</keyword>
<evidence type="ECO:0000259" key="15">
    <source>
        <dbReference type="Pfam" id="PF03200"/>
    </source>
</evidence>
<evidence type="ECO:0000256" key="7">
    <source>
        <dbReference type="ARBA" id="ARBA00022989"/>
    </source>
</evidence>
<organism evidence="17 18">
    <name type="scientific">Zygosaccharomyces rouxii</name>
    <dbReference type="NCBI Taxonomy" id="4956"/>
    <lineage>
        <taxon>Eukaryota</taxon>
        <taxon>Fungi</taxon>
        <taxon>Dikarya</taxon>
        <taxon>Ascomycota</taxon>
        <taxon>Saccharomycotina</taxon>
        <taxon>Saccharomycetes</taxon>
        <taxon>Saccharomycetales</taxon>
        <taxon>Saccharomycetaceae</taxon>
        <taxon>Zygosaccharomyces</taxon>
    </lineage>
</organism>
<dbReference type="GO" id="GO:0006487">
    <property type="term" value="P:protein N-linked glycosylation"/>
    <property type="evidence" value="ECO:0007669"/>
    <property type="project" value="UniProtKB-UniRule"/>
</dbReference>
<dbReference type="Pfam" id="PF03200">
    <property type="entry name" value="Glyco_hydro_63"/>
    <property type="match status" value="1"/>
</dbReference>
<comment type="pathway">
    <text evidence="13">Glycan metabolism; N-glycan degradation.</text>
</comment>
<keyword evidence="3" id="KW-0812">Transmembrane</keyword>
<keyword evidence="14" id="KW-0732">Signal</keyword>
<dbReference type="PANTHER" id="PTHR10412:SF11">
    <property type="entry name" value="MANNOSYL-OLIGOSACCHARIDE GLUCOSIDASE"/>
    <property type="match status" value="1"/>
</dbReference>
<name>A0A1Q3A5J5_ZYGRO</name>
<dbReference type="AlphaFoldDB" id="A0A1Q3A5J5"/>
<keyword evidence="6" id="KW-0735">Signal-anchor</keyword>